<dbReference type="Gene3D" id="1.20.1060.10">
    <property type="entry name" value="Taq DNA Polymerase, Chain T, domain 4"/>
    <property type="match status" value="1"/>
</dbReference>
<dbReference type="PANTHER" id="PTHR10133">
    <property type="entry name" value="DNA POLYMERASE I"/>
    <property type="match status" value="1"/>
</dbReference>
<keyword evidence="1" id="KW-0235">DNA replication</keyword>
<dbReference type="PRINTS" id="PR00868">
    <property type="entry name" value="DNAPOLI"/>
</dbReference>
<dbReference type="GO" id="GO:0004527">
    <property type="term" value="F:exonuclease activity"/>
    <property type="evidence" value="ECO:0007669"/>
    <property type="project" value="UniProtKB-KW"/>
</dbReference>
<dbReference type="GO" id="GO:0006261">
    <property type="term" value="P:DNA-templated DNA replication"/>
    <property type="evidence" value="ECO:0007669"/>
    <property type="project" value="InterPro"/>
</dbReference>
<dbReference type="InterPro" id="IPR001098">
    <property type="entry name" value="DNA-dir_DNA_pol_A_palm_dom"/>
</dbReference>
<dbReference type="Pfam" id="PF00476">
    <property type="entry name" value="DNA_pol_A"/>
    <property type="match status" value="1"/>
</dbReference>
<dbReference type="InterPro" id="IPR043502">
    <property type="entry name" value="DNA/RNA_pol_sf"/>
</dbReference>
<dbReference type="SMART" id="SM00482">
    <property type="entry name" value="POLAc"/>
    <property type="match status" value="1"/>
</dbReference>
<evidence type="ECO:0000313" key="4">
    <source>
        <dbReference type="EMBL" id="CAB4217446.1"/>
    </source>
</evidence>
<feature type="domain" description="DNA-directed DNA polymerase family A palm" evidence="3">
    <location>
        <begin position="363"/>
        <end position="586"/>
    </location>
</feature>
<keyword evidence="4" id="KW-0269">Exonuclease</keyword>
<keyword evidence="4" id="KW-0378">Hydrolase</keyword>
<sequence length="635" mass="72230">MTNINLVTIDTETTMNGNSDIGLAHPMCPVNRAVLTGCKDEFGLAVMPGLVHFPEQRCDFVVGHNLPFDLLYMYKMDNKEVFQKCRLWDTQLAEYLLSGQQARWASLDQLAVKHGLPLKEDKIKKYFEAGIGADKIPLAELRPYLEQDVTNTEAIARIQIAKAAELGMFPLMISQMEALHATTEMMWNGMHVDKTELDRYTVEVVNEYANTKLDLSAIVVGDLEDVDSATKWSKYFFGGKEKYIEKEAVGVYKNGKTKYKNITKERDIKGIYTYTIPDEWKSEKTGKVGCDEKILDVLTKYPETKEVAAKLLQYRNLSKQLSTYVQGLAKHIQGDYIYGQLNHCATVTGRLSSAKPNLQNISNNPIKRIFTSRFGSEGSLVEVDFAQLEIAALAHVTRDKQLIKDIMTGTDIHSALFKEMYGYTPSKEERKPFKSLSFGLIYGAGFKTLAENAKCSVDSAKKFVKTFYDRYPSVKNWHDSFKAKADKEAEHLVSKEGVDKARTFIYISETGRQFYFKEYFDHGRWNARDYDFSPTELKNYPVQGLATGDIVPLMLGILFRKFVNQEGIKCVNTIHDSIMFDVKDEVKDQFIKEIMNELGKTHEYFEATFGKPLALKLSAGVSVGKNWYDMKELEI</sequence>
<dbReference type="GO" id="GO:0003887">
    <property type="term" value="F:DNA-directed DNA polymerase activity"/>
    <property type="evidence" value="ECO:0007669"/>
    <property type="project" value="InterPro"/>
</dbReference>
<dbReference type="SUPFAM" id="SSF53098">
    <property type="entry name" value="Ribonuclease H-like"/>
    <property type="match status" value="1"/>
</dbReference>
<dbReference type="GO" id="GO:0003677">
    <property type="term" value="F:DNA binding"/>
    <property type="evidence" value="ECO:0007669"/>
    <property type="project" value="InterPro"/>
</dbReference>
<dbReference type="EMBL" id="LR797443">
    <property type="protein sequence ID" value="CAB4217446.1"/>
    <property type="molecule type" value="Genomic_DNA"/>
</dbReference>
<evidence type="ECO:0000259" key="3">
    <source>
        <dbReference type="SMART" id="SM00482"/>
    </source>
</evidence>
<dbReference type="Gene3D" id="3.30.420.10">
    <property type="entry name" value="Ribonuclease H-like superfamily/Ribonuclease H"/>
    <property type="match status" value="1"/>
</dbReference>
<organism evidence="4">
    <name type="scientific">uncultured Caudovirales phage</name>
    <dbReference type="NCBI Taxonomy" id="2100421"/>
    <lineage>
        <taxon>Viruses</taxon>
        <taxon>Duplodnaviria</taxon>
        <taxon>Heunggongvirae</taxon>
        <taxon>Uroviricota</taxon>
        <taxon>Caudoviricetes</taxon>
        <taxon>Peduoviridae</taxon>
        <taxon>Maltschvirus</taxon>
        <taxon>Maltschvirus maltsch</taxon>
    </lineage>
</organism>
<protein>
    <submittedName>
        <fullName evidence="4">PolA DNA polymerase I - 3'-5' exonuclease and polymerase domains</fullName>
    </submittedName>
</protein>
<dbReference type="PANTHER" id="PTHR10133:SF27">
    <property type="entry name" value="DNA POLYMERASE NU"/>
    <property type="match status" value="1"/>
</dbReference>
<gene>
    <name evidence="4" type="ORF">UFOVP1590_48</name>
</gene>
<dbReference type="InterPro" id="IPR036397">
    <property type="entry name" value="RNaseH_sf"/>
</dbReference>
<evidence type="ECO:0000256" key="2">
    <source>
        <dbReference type="ARBA" id="ARBA00023109"/>
    </source>
</evidence>
<name>A0A6J5SQP7_9CAUD</name>
<dbReference type="GO" id="GO:0039693">
    <property type="term" value="P:viral DNA genome replication"/>
    <property type="evidence" value="ECO:0007669"/>
    <property type="project" value="UniProtKB-KW"/>
</dbReference>
<dbReference type="GO" id="GO:0006302">
    <property type="term" value="P:double-strand break repair"/>
    <property type="evidence" value="ECO:0007669"/>
    <property type="project" value="TreeGrafter"/>
</dbReference>
<reference evidence="4" key="1">
    <citation type="submission" date="2020-05" db="EMBL/GenBank/DDBJ databases">
        <authorList>
            <person name="Chiriac C."/>
            <person name="Salcher M."/>
            <person name="Ghai R."/>
            <person name="Kavagutti S V."/>
        </authorList>
    </citation>
    <scope>NUCLEOTIDE SEQUENCE</scope>
</reference>
<dbReference type="SUPFAM" id="SSF56672">
    <property type="entry name" value="DNA/RNA polymerases"/>
    <property type="match status" value="1"/>
</dbReference>
<keyword evidence="4" id="KW-0540">Nuclease</keyword>
<dbReference type="Gene3D" id="1.10.150.20">
    <property type="entry name" value="5' to 3' exonuclease, C-terminal subdomain"/>
    <property type="match status" value="1"/>
</dbReference>
<accession>A0A6J5SQP7</accession>
<keyword evidence="2" id="KW-1194">Viral DNA replication</keyword>
<dbReference type="InterPro" id="IPR012337">
    <property type="entry name" value="RNaseH-like_sf"/>
</dbReference>
<dbReference type="InterPro" id="IPR002298">
    <property type="entry name" value="DNA_polymerase_A"/>
</dbReference>
<dbReference type="Gene3D" id="3.30.70.370">
    <property type="match status" value="1"/>
</dbReference>
<evidence type="ECO:0000256" key="1">
    <source>
        <dbReference type="ARBA" id="ARBA00022705"/>
    </source>
</evidence>
<proteinExistence type="predicted"/>